<dbReference type="PANTHER" id="PTHR43649">
    <property type="entry name" value="ARABINOSE-BINDING PROTEIN-RELATED"/>
    <property type="match status" value="1"/>
</dbReference>
<evidence type="ECO:0000313" key="2">
    <source>
        <dbReference type="Proteomes" id="UP000285462"/>
    </source>
</evidence>
<dbReference type="Gene3D" id="3.40.190.10">
    <property type="entry name" value="Periplasmic binding protein-like II"/>
    <property type="match status" value="2"/>
</dbReference>
<sequence length="431" mass="45761">MVNKEKTMKFKTIAAATLAVATMLGMGACGSSTGAKDDKTITFWHNATAGDGKQYWEDMAKAFEKKTGVKVQIQAIQNEDFEGKLTTAMQDPASGPDVYMTLGGAKTKDMIDAGQTMDLTDKISDTVKKQMSSALESMSYDGKVYGVPVTVQPGGIWYSKDLFKQAGIDAAPTTFSELKTDVQKLRSAGIDPIALGGKDAWPVGHWYYWLSMRECSPKAYAKGVNDKDFSDSCWTKAGDDLKDLLDANAFNEGFLTTTAQQGASSSAGLLANHKAAMELMGTWEPGVLKDLTPDKKPMADLGFFAFPTVDGGKGEEGALMGAVTGFAVNPEAPDAAVDFVNFMAEKSNQEKYATAFSTIPASAEAYDAVTDENLKAIIEAMKKSDGMQLWMDTALGGNIGNALNSGVVNLLSGQGTSADIVKAMKDAAAKG</sequence>
<dbReference type="Proteomes" id="UP000285462">
    <property type="component" value="Unassembled WGS sequence"/>
</dbReference>
<dbReference type="PROSITE" id="PS51257">
    <property type="entry name" value="PROKAR_LIPOPROTEIN"/>
    <property type="match status" value="1"/>
</dbReference>
<dbReference type="InterPro" id="IPR050490">
    <property type="entry name" value="Bact_solute-bd_prot1"/>
</dbReference>
<dbReference type="PANTHER" id="PTHR43649:SF14">
    <property type="entry name" value="BLR3389 PROTEIN"/>
    <property type="match status" value="1"/>
</dbReference>
<dbReference type="SUPFAM" id="SSF53850">
    <property type="entry name" value="Periplasmic binding protein-like II"/>
    <property type="match status" value="1"/>
</dbReference>
<name>A0A412KB06_BIFAD</name>
<dbReference type="AlphaFoldDB" id="A0A412KB06"/>
<accession>A0A412KB06</accession>
<reference evidence="1 2" key="1">
    <citation type="submission" date="2018-08" db="EMBL/GenBank/DDBJ databases">
        <title>A genome reference for cultivated species of the human gut microbiota.</title>
        <authorList>
            <person name="Zou Y."/>
            <person name="Xue W."/>
            <person name="Luo G."/>
        </authorList>
    </citation>
    <scope>NUCLEOTIDE SEQUENCE [LARGE SCALE GENOMIC DNA]</scope>
    <source>
        <strain evidence="1 2">AF21-27</strain>
    </source>
</reference>
<protein>
    <submittedName>
        <fullName evidence="1">Extracellular solute-binding protein</fullName>
    </submittedName>
</protein>
<dbReference type="EMBL" id="QRVT01000001">
    <property type="protein sequence ID" value="RGS65829.1"/>
    <property type="molecule type" value="Genomic_DNA"/>
</dbReference>
<proteinExistence type="predicted"/>
<organism evidence="1 2">
    <name type="scientific">Bifidobacterium adolescentis</name>
    <dbReference type="NCBI Taxonomy" id="1680"/>
    <lineage>
        <taxon>Bacteria</taxon>
        <taxon>Bacillati</taxon>
        <taxon>Actinomycetota</taxon>
        <taxon>Actinomycetes</taxon>
        <taxon>Bifidobacteriales</taxon>
        <taxon>Bifidobacteriaceae</taxon>
        <taxon>Bifidobacterium</taxon>
    </lineage>
</organism>
<comment type="caution">
    <text evidence="1">The sequence shown here is derived from an EMBL/GenBank/DDBJ whole genome shotgun (WGS) entry which is preliminary data.</text>
</comment>
<gene>
    <name evidence="1" type="ORF">DWX79_01685</name>
</gene>
<dbReference type="InterPro" id="IPR006059">
    <property type="entry name" value="SBP"/>
</dbReference>
<evidence type="ECO:0000313" key="1">
    <source>
        <dbReference type="EMBL" id="RGS65829.1"/>
    </source>
</evidence>
<dbReference type="Pfam" id="PF01547">
    <property type="entry name" value="SBP_bac_1"/>
    <property type="match status" value="1"/>
</dbReference>